<name>A0A8X6RYU5_TRICX</name>
<protein>
    <submittedName>
        <fullName evidence="1">Uncharacterized protein</fullName>
    </submittedName>
</protein>
<sequence>MGEQTSGTKNAHARSVITEDLMQAVETKIRKKRIFTITTCSLEFPVDSRSMVYKIVIDDVNFKKLCSRWVPRLSQRNTMRRGLPFH</sequence>
<comment type="caution">
    <text evidence="1">The sequence shown here is derived from an EMBL/GenBank/DDBJ whole genome shotgun (WGS) entry which is preliminary data.</text>
</comment>
<evidence type="ECO:0000313" key="1">
    <source>
        <dbReference type="EMBL" id="GFY03659.1"/>
    </source>
</evidence>
<organism evidence="1 2">
    <name type="scientific">Trichonephila clavipes</name>
    <name type="common">Golden silk orbweaver</name>
    <name type="synonym">Nephila clavipes</name>
    <dbReference type="NCBI Taxonomy" id="2585209"/>
    <lineage>
        <taxon>Eukaryota</taxon>
        <taxon>Metazoa</taxon>
        <taxon>Ecdysozoa</taxon>
        <taxon>Arthropoda</taxon>
        <taxon>Chelicerata</taxon>
        <taxon>Arachnida</taxon>
        <taxon>Araneae</taxon>
        <taxon>Araneomorphae</taxon>
        <taxon>Entelegynae</taxon>
        <taxon>Araneoidea</taxon>
        <taxon>Nephilidae</taxon>
        <taxon>Trichonephila</taxon>
    </lineage>
</organism>
<dbReference type="EMBL" id="BMAU01021239">
    <property type="protein sequence ID" value="GFY03659.1"/>
    <property type="molecule type" value="Genomic_DNA"/>
</dbReference>
<reference evidence="1" key="1">
    <citation type="submission" date="2020-08" db="EMBL/GenBank/DDBJ databases">
        <title>Multicomponent nature underlies the extraordinary mechanical properties of spider dragline silk.</title>
        <authorList>
            <person name="Kono N."/>
            <person name="Nakamura H."/>
            <person name="Mori M."/>
            <person name="Yoshida Y."/>
            <person name="Ohtoshi R."/>
            <person name="Malay A.D."/>
            <person name="Moran D.A.P."/>
            <person name="Tomita M."/>
            <person name="Numata K."/>
            <person name="Arakawa K."/>
        </authorList>
    </citation>
    <scope>NUCLEOTIDE SEQUENCE</scope>
</reference>
<evidence type="ECO:0000313" key="2">
    <source>
        <dbReference type="Proteomes" id="UP000887159"/>
    </source>
</evidence>
<dbReference type="AlphaFoldDB" id="A0A8X6RYU5"/>
<dbReference type="Proteomes" id="UP000887159">
    <property type="component" value="Unassembled WGS sequence"/>
</dbReference>
<accession>A0A8X6RYU5</accession>
<proteinExistence type="predicted"/>
<keyword evidence="2" id="KW-1185">Reference proteome</keyword>
<gene>
    <name evidence="1" type="ORF">TNCV_3092851</name>
</gene>